<gene>
    <name evidence="1" type="ORF">OWV82_022459</name>
</gene>
<comment type="caution">
    <text evidence="1">The sequence shown here is derived from an EMBL/GenBank/DDBJ whole genome shotgun (WGS) entry which is preliminary data.</text>
</comment>
<protein>
    <submittedName>
        <fullName evidence="1">Protein PHYTOCHROME KINASE SUBSTRATE 4</fullName>
    </submittedName>
</protein>
<keyword evidence="2" id="KW-1185">Reference proteome</keyword>
<dbReference type="EMBL" id="CM051405">
    <property type="protein sequence ID" value="KAJ4705718.1"/>
    <property type="molecule type" value="Genomic_DNA"/>
</dbReference>
<sequence length="426" mass="47818">MERSTVMIKNDIHGRLTQPQIDQHSHSHLPYVSFSPKTTFRDASFSAYLGPADHHHHHQADDSEISIFYAQKYFNESSSCSTIDAKLSQRVSPVNVVNNLEQTSEQRSSTDFSAAIPRFSSASSTDGYGRNYRARSFNATPTASSEASWNSQTGLLSNPPGAIPVSKRNPATEHHDKKRGSSSGKWLFGRKCPCSGKNSFQVEEKLSVSEPKTAVRLYNNRRHIQKSLEVTSLEKNSEASNTEETLQRQNWVYFPHIESKFINETGTKQSTIECEFHSSPGRSAPGIIRNFPASVGRNVSRKSTDILNRMLVSRNFFTFPASPSRTRMTSTTDDDVASYASSDLFEVESFSMQTTSYPMYHRQDSLDEDSSFSARRLAAATNASIIYRRSLDEPVTPSIAATERAKRGEHRLEYDNSTSVPQRKRN</sequence>
<proteinExistence type="predicted"/>
<evidence type="ECO:0000313" key="2">
    <source>
        <dbReference type="Proteomes" id="UP001164539"/>
    </source>
</evidence>
<dbReference type="Proteomes" id="UP001164539">
    <property type="component" value="Chromosome 12"/>
</dbReference>
<accession>A0ACC1X3R4</accession>
<reference evidence="1 2" key="1">
    <citation type="journal article" date="2023" name="Science">
        <title>Complex scaffold remodeling in plant triterpene biosynthesis.</title>
        <authorList>
            <person name="De La Pena R."/>
            <person name="Hodgson H."/>
            <person name="Liu J.C."/>
            <person name="Stephenson M.J."/>
            <person name="Martin A.C."/>
            <person name="Owen C."/>
            <person name="Harkess A."/>
            <person name="Leebens-Mack J."/>
            <person name="Jimenez L.E."/>
            <person name="Osbourn A."/>
            <person name="Sattely E.S."/>
        </authorList>
    </citation>
    <scope>NUCLEOTIDE SEQUENCE [LARGE SCALE GENOMIC DNA]</scope>
    <source>
        <strain evidence="2">cv. JPN11</strain>
        <tissue evidence="1">Leaf</tissue>
    </source>
</reference>
<evidence type="ECO:0000313" key="1">
    <source>
        <dbReference type="EMBL" id="KAJ4705718.1"/>
    </source>
</evidence>
<keyword evidence="1" id="KW-0418">Kinase</keyword>
<keyword evidence="1" id="KW-0808">Transferase</keyword>
<name>A0ACC1X3R4_MELAZ</name>
<organism evidence="1 2">
    <name type="scientific">Melia azedarach</name>
    <name type="common">Chinaberry tree</name>
    <dbReference type="NCBI Taxonomy" id="155640"/>
    <lineage>
        <taxon>Eukaryota</taxon>
        <taxon>Viridiplantae</taxon>
        <taxon>Streptophyta</taxon>
        <taxon>Embryophyta</taxon>
        <taxon>Tracheophyta</taxon>
        <taxon>Spermatophyta</taxon>
        <taxon>Magnoliopsida</taxon>
        <taxon>eudicotyledons</taxon>
        <taxon>Gunneridae</taxon>
        <taxon>Pentapetalae</taxon>
        <taxon>rosids</taxon>
        <taxon>malvids</taxon>
        <taxon>Sapindales</taxon>
        <taxon>Meliaceae</taxon>
        <taxon>Melia</taxon>
    </lineage>
</organism>